<protein>
    <recommendedName>
        <fullName evidence="7">Glucan endo-1,3-beta-D-glucosidase</fullName>
    </recommendedName>
</protein>
<keyword evidence="6" id="KW-1185">Reference proteome</keyword>
<evidence type="ECO:0000313" key="5">
    <source>
        <dbReference type="EMBL" id="KAG0496941.1"/>
    </source>
</evidence>
<evidence type="ECO:0000256" key="3">
    <source>
        <dbReference type="ARBA" id="ARBA00023295"/>
    </source>
</evidence>
<gene>
    <name evidence="5" type="ORF">HPP92_001632</name>
</gene>
<organism evidence="5 6">
    <name type="scientific">Vanilla planifolia</name>
    <name type="common">Vanilla</name>
    <dbReference type="NCBI Taxonomy" id="51239"/>
    <lineage>
        <taxon>Eukaryota</taxon>
        <taxon>Viridiplantae</taxon>
        <taxon>Streptophyta</taxon>
        <taxon>Embryophyta</taxon>
        <taxon>Tracheophyta</taxon>
        <taxon>Spermatophyta</taxon>
        <taxon>Magnoliopsida</taxon>
        <taxon>Liliopsida</taxon>
        <taxon>Asparagales</taxon>
        <taxon>Orchidaceae</taxon>
        <taxon>Vanilloideae</taxon>
        <taxon>Vanilleae</taxon>
        <taxon>Vanilla</taxon>
    </lineage>
</organism>
<name>A0A835RRG0_VANPL</name>
<sequence>MLGNNLPTPEDVISLYKARKIEAMRLYDANKDVLQALNGSNIHLLLDVPNELLQLFATDSNAANTWVQSKVAQYSPTVHFRYIAVGNEVIPGNLAQFVLPAMASVTVCTVSAGLHSKIKVSTSVSQAVLGASYPPSAGAFTSEADSFLGPIARFLEGHRAPLLVNLYPYFAYRAMPHESSHGLCIVHFSGGVVFDGKLNYSNLFDAMVDSVYSALEKIGGEMVEVVVWRPVARRLVVLQRASGMHRPITPT</sequence>
<proteinExistence type="inferred from homology"/>
<dbReference type="SUPFAM" id="SSF51445">
    <property type="entry name" value="(Trans)glycosidases"/>
    <property type="match status" value="1"/>
</dbReference>
<dbReference type="Proteomes" id="UP000636800">
    <property type="component" value="Chromosome 1"/>
</dbReference>
<evidence type="ECO:0000256" key="2">
    <source>
        <dbReference type="ARBA" id="ARBA00022801"/>
    </source>
</evidence>
<comment type="similarity">
    <text evidence="1 4">Belongs to the glycosyl hydrolase 17 family.</text>
</comment>
<dbReference type="InterPro" id="IPR000490">
    <property type="entry name" value="Glyco_hydro_17"/>
</dbReference>
<evidence type="ECO:0000313" key="6">
    <source>
        <dbReference type="Proteomes" id="UP000636800"/>
    </source>
</evidence>
<dbReference type="OrthoDB" id="1608002at2759"/>
<dbReference type="EMBL" id="JADCNL010000001">
    <property type="protein sequence ID" value="KAG0496941.1"/>
    <property type="molecule type" value="Genomic_DNA"/>
</dbReference>
<evidence type="ECO:0008006" key="7">
    <source>
        <dbReference type="Google" id="ProtNLM"/>
    </source>
</evidence>
<comment type="caution">
    <text evidence="5">The sequence shown here is derived from an EMBL/GenBank/DDBJ whole genome shotgun (WGS) entry which is preliminary data.</text>
</comment>
<dbReference type="AlphaFoldDB" id="A0A835RRG0"/>
<dbReference type="InterPro" id="IPR044965">
    <property type="entry name" value="Glyco_hydro_17_plant"/>
</dbReference>
<accession>A0A835RRG0</accession>
<dbReference type="GO" id="GO:0005975">
    <property type="term" value="P:carbohydrate metabolic process"/>
    <property type="evidence" value="ECO:0007669"/>
    <property type="project" value="InterPro"/>
</dbReference>
<dbReference type="GO" id="GO:0004553">
    <property type="term" value="F:hydrolase activity, hydrolyzing O-glycosyl compounds"/>
    <property type="evidence" value="ECO:0007669"/>
    <property type="project" value="InterPro"/>
</dbReference>
<keyword evidence="2" id="KW-0378">Hydrolase</keyword>
<dbReference type="Gene3D" id="3.20.20.80">
    <property type="entry name" value="Glycosidases"/>
    <property type="match status" value="1"/>
</dbReference>
<evidence type="ECO:0000256" key="1">
    <source>
        <dbReference type="ARBA" id="ARBA00008773"/>
    </source>
</evidence>
<dbReference type="InterPro" id="IPR017853">
    <property type="entry name" value="GH"/>
</dbReference>
<dbReference type="PANTHER" id="PTHR32227">
    <property type="entry name" value="GLUCAN ENDO-1,3-BETA-GLUCOSIDASE BG1-RELATED-RELATED"/>
    <property type="match status" value="1"/>
</dbReference>
<dbReference type="Pfam" id="PF00332">
    <property type="entry name" value="Glyco_hydro_17"/>
    <property type="match status" value="1"/>
</dbReference>
<keyword evidence="3" id="KW-0326">Glycosidase</keyword>
<reference evidence="5 6" key="1">
    <citation type="journal article" date="2020" name="Nat. Food">
        <title>A phased Vanilla planifolia genome enables genetic improvement of flavour and production.</title>
        <authorList>
            <person name="Hasing T."/>
            <person name="Tang H."/>
            <person name="Brym M."/>
            <person name="Khazi F."/>
            <person name="Huang T."/>
            <person name="Chambers A.H."/>
        </authorList>
    </citation>
    <scope>NUCLEOTIDE SEQUENCE [LARGE SCALE GENOMIC DNA]</scope>
    <source>
        <tissue evidence="5">Leaf</tissue>
    </source>
</reference>
<evidence type="ECO:0000256" key="4">
    <source>
        <dbReference type="RuleBase" id="RU004335"/>
    </source>
</evidence>